<keyword evidence="2" id="KW-0808">Transferase</keyword>
<organism evidence="2 3">
    <name type="scientific">Halococcus salifodinae DSM 8989</name>
    <dbReference type="NCBI Taxonomy" id="1227456"/>
    <lineage>
        <taxon>Archaea</taxon>
        <taxon>Methanobacteriati</taxon>
        <taxon>Methanobacteriota</taxon>
        <taxon>Stenosarchaea group</taxon>
        <taxon>Halobacteria</taxon>
        <taxon>Halobacteriales</taxon>
        <taxon>Halococcaceae</taxon>
        <taxon>Halococcus</taxon>
    </lineage>
</organism>
<sequence>MREQTSKPSIAIAHDKKVYIAITAATDMDNYREYVEENRAHWDELAEHHPDTDSYDVESFLQGESSLRRLEREELDATGRRLLHLQCHFGLDTLSWVRNEGVAHATGVDFAPTAIETARDLRDQIDLSPDQTRFIESDIYELPENLDDTFEIVFTSYGTIYWLPDLTRWAEVIATHLESGGTFYIADGHPLAEPFHHESTAENLQAAYPYFNTDPTTEEFDGSYAGWDFGLENKRSHGFSHPLGEIVTALADTGLRIEFIHEHPWSFFQRFDVMESDEDNRWWLPDLEYDLPFTFSLKAQKPA</sequence>
<evidence type="ECO:0000313" key="3">
    <source>
        <dbReference type="Proteomes" id="UP000011625"/>
    </source>
</evidence>
<dbReference type="GO" id="GO:0032259">
    <property type="term" value="P:methylation"/>
    <property type="evidence" value="ECO:0007669"/>
    <property type="project" value="UniProtKB-KW"/>
</dbReference>
<comment type="caution">
    <text evidence="2">The sequence shown here is derived from an EMBL/GenBank/DDBJ whole genome shotgun (WGS) entry which is preliminary data.</text>
</comment>
<dbReference type="SUPFAM" id="SSF53335">
    <property type="entry name" value="S-adenosyl-L-methionine-dependent methyltransferases"/>
    <property type="match status" value="1"/>
</dbReference>
<evidence type="ECO:0000313" key="2">
    <source>
        <dbReference type="EMBL" id="EMA47744.1"/>
    </source>
</evidence>
<dbReference type="STRING" id="1227456.C450_20526"/>
<dbReference type="EMBL" id="AOME01000108">
    <property type="protein sequence ID" value="EMA47744.1"/>
    <property type="molecule type" value="Genomic_DNA"/>
</dbReference>
<gene>
    <name evidence="2" type="ORF">C450_20526</name>
</gene>
<reference evidence="2 3" key="1">
    <citation type="journal article" date="2014" name="PLoS Genet.">
        <title>Phylogenetically driven sequencing of extremely halophilic archaea reveals strategies for static and dynamic osmo-response.</title>
        <authorList>
            <person name="Becker E.A."/>
            <person name="Seitzer P.M."/>
            <person name="Tritt A."/>
            <person name="Larsen D."/>
            <person name="Krusor M."/>
            <person name="Yao A.I."/>
            <person name="Wu D."/>
            <person name="Madern D."/>
            <person name="Eisen J.A."/>
            <person name="Darling A.E."/>
            <person name="Facciotti M.T."/>
        </authorList>
    </citation>
    <scope>NUCLEOTIDE SEQUENCE [LARGE SCALE GENOMIC DNA]</scope>
    <source>
        <strain evidence="2 3">DSM 8989</strain>
    </source>
</reference>
<keyword evidence="3" id="KW-1185">Reference proteome</keyword>
<dbReference type="InterPro" id="IPR041698">
    <property type="entry name" value="Methyltransf_25"/>
</dbReference>
<evidence type="ECO:0000259" key="1">
    <source>
        <dbReference type="Pfam" id="PF13649"/>
    </source>
</evidence>
<dbReference type="InterPro" id="IPR029063">
    <property type="entry name" value="SAM-dependent_MTases_sf"/>
</dbReference>
<protein>
    <submittedName>
        <fullName evidence="2">Methyltransferase type 11</fullName>
    </submittedName>
</protein>
<dbReference type="Proteomes" id="UP000011625">
    <property type="component" value="Unassembled WGS sequence"/>
</dbReference>
<feature type="domain" description="Methyltransferase" evidence="1">
    <location>
        <begin position="84"/>
        <end position="181"/>
    </location>
</feature>
<dbReference type="PATRIC" id="fig|1227456.3.peg.4143"/>
<dbReference type="GO" id="GO:0008168">
    <property type="term" value="F:methyltransferase activity"/>
    <property type="evidence" value="ECO:0007669"/>
    <property type="project" value="UniProtKB-KW"/>
</dbReference>
<keyword evidence="2" id="KW-0489">Methyltransferase</keyword>
<dbReference type="CDD" id="cd02440">
    <property type="entry name" value="AdoMet_MTases"/>
    <property type="match status" value="1"/>
</dbReference>
<proteinExistence type="predicted"/>
<name>M0MSL9_9EURY</name>
<accession>M0MSL9</accession>
<dbReference type="AlphaFoldDB" id="M0MSL9"/>
<dbReference type="Pfam" id="PF13649">
    <property type="entry name" value="Methyltransf_25"/>
    <property type="match status" value="1"/>
</dbReference>
<dbReference type="Gene3D" id="3.40.50.150">
    <property type="entry name" value="Vaccinia Virus protein VP39"/>
    <property type="match status" value="1"/>
</dbReference>